<organism evidence="2 3">
    <name type="scientific">Labeo rohita</name>
    <name type="common">Indian major carp</name>
    <name type="synonym">Cyprinus rohita</name>
    <dbReference type="NCBI Taxonomy" id="84645"/>
    <lineage>
        <taxon>Eukaryota</taxon>
        <taxon>Metazoa</taxon>
        <taxon>Chordata</taxon>
        <taxon>Craniata</taxon>
        <taxon>Vertebrata</taxon>
        <taxon>Euteleostomi</taxon>
        <taxon>Actinopterygii</taxon>
        <taxon>Neopterygii</taxon>
        <taxon>Teleostei</taxon>
        <taxon>Ostariophysi</taxon>
        <taxon>Cypriniformes</taxon>
        <taxon>Cyprinidae</taxon>
        <taxon>Labeoninae</taxon>
        <taxon>Labeonini</taxon>
        <taxon>Labeo</taxon>
    </lineage>
</organism>
<evidence type="ECO:0000313" key="3">
    <source>
        <dbReference type="Proteomes" id="UP000830375"/>
    </source>
</evidence>
<dbReference type="InterPro" id="IPR040676">
    <property type="entry name" value="DUF5641"/>
</dbReference>
<protein>
    <submittedName>
        <fullName evidence="2">RNA replication protein</fullName>
    </submittedName>
</protein>
<dbReference type="Gene3D" id="3.30.420.10">
    <property type="entry name" value="Ribonuclease H-like superfamily/Ribonuclease H"/>
    <property type="match status" value="1"/>
</dbReference>
<sequence>MDHSTPADNIRTTVERNFYVDNCLKSLASPEEARHLVDELCTLFASGGFELRQWASNDPNVVDHLPTEARSTSMELTPQIQLHLAKQKISFHFNPPGASHFGGAWEREIKSVKTALRVAVSSQVVTEEVLQTVLIEVEGMLNSKPLGYISSNVADLDPVTPNYLLMGRPDSSLPFVVYPATELMGRWRWRQSQVLADQFWLSFIRHYLPTLQTRNKWHKDTSDLSTGTIVMLIDPQLPRALWLVGKVAKTFPGSDGHIRATEIQVKDKTYIRLPAFTDQDEN</sequence>
<name>A0ABQ8N258_LABRO</name>
<evidence type="ECO:0000313" key="2">
    <source>
        <dbReference type="EMBL" id="KAI2668772.1"/>
    </source>
</evidence>
<gene>
    <name evidence="2" type="ORF">H4Q32_005567</name>
</gene>
<dbReference type="Pfam" id="PF18701">
    <property type="entry name" value="DUF5641"/>
    <property type="match status" value="1"/>
</dbReference>
<dbReference type="PANTHER" id="PTHR47331:SF1">
    <property type="entry name" value="GAG-LIKE PROTEIN"/>
    <property type="match status" value="1"/>
</dbReference>
<reference evidence="2 3" key="1">
    <citation type="submission" date="2022-01" db="EMBL/GenBank/DDBJ databases">
        <title>A high-quality chromosome-level genome assembly of rohu carp, Labeo rohita.</title>
        <authorList>
            <person name="Arick M.A. II"/>
            <person name="Hsu C.-Y."/>
            <person name="Magbanua Z."/>
            <person name="Pechanova O."/>
            <person name="Grover C."/>
            <person name="Miller E."/>
            <person name="Thrash A."/>
            <person name="Ezzel L."/>
            <person name="Alam S."/>
            <person name="Benzie J."/>
            <person name="Hamilton M."/>
            <person name="Karsi A."/>
            <person name="Lawrence M.L."/>
            <person name="Peterson D.G."/>
        </authorList>
    </citation>
    <scope>NUCLEOTIDE SEQUENCE [LARGE SCALE GENOMIC DNA]</scope>
    <source>
        <strain evidence="3">BAU-BD-2019</strain>
        <tissue evidence="2">Blood</tissue>
    </source>
</reference>
<comment type="caution">
    <text evidence="2">The sequence shown here is derived from an EMBL/GenBank/DDBJ whole genome shotgun (WGS) entry which is preliminary data.</text>
</comment>
<accession>A0ABQ8N258</accession>
<feature type="domain" description="DUF5641" evidence="1">
    <location>
        <begin position="188"/>
        <end position="272"/>
    </location>
</feature>
<dbReference type="EMBL" id="JACTAM010000001">
    <property type="protein sequence ID" value="KAI2668772.1"/>
    <property type="molecule type" value="Genomic_DNA"/>
</dbReference>
<dbReference type="PANTHER" id="PTHR47331">
    <property type="entry name" value="PHD-TYPE DOMAIN-CONTAINING PROTEIN"/>
    <property type="match status" value="1"/>
</dbReference>
<proteinExistence type="predicted"/>
<dbReference type="Proteomes" id="UP000830375">
    <property type="component" value="Unassembled WGS sequence"/>
</dbReference>
<keyword evidence="3" id="KW-1185">Reference proteome</keyword>
<dbReference type="InterPro" id="IPR036397">
    <property type="entry name" value="RNaseH_sf"/>
</dbReference>
<evidence type="ECO:0000259" key="1">
    <source>
        <dbReference type="Pfam" id="PF18701"/>
    </source>
</evidence>